<dbReference type="InterPro" id="IPR023753">
    <property type="entry name" value="FAD/NAD-binding_dom"/>
</dbReference>
<dbReference type="AlphaFoldDB" id="A0A4P9C7H3"/>
<dbReference type="Pfam" id="PF07992">
    <property type="entry name" value="Pyr_redox_2"/>
    <property type="match status" value="1"/>
</dbReference>
<proteinExistence type="inferred from homology"/>
<dbReference type="Proteomes" id="UP000218387">
    <property type="component" value="Chromosome"/>
</dbReference>
<evidence type="ECO:0000256" key="10">
    <source>
        <dbReference type="ARBA" id="ARBA00023157"/>
    </source>
</evidence>
<organism evidence="19 20">
    <name type="scientific">Eubacterium maltosivorans</name>
    <dbReference type="NCBI Taxonomy" id="2041044"/>
    <lineage>
        <taxon>Bacteria</taxon>
        <taxon>Bacillati</taxon>
        <taxon>Bacillota</taxon>
        <taxon>Clostridia</taxon>
        <taxon>Eubacteriales</taxon>
        <taxon>Eubacteriaceae</taxon>
        <taxon>Eubacterium</taxon>
    </lineage>
</organism>
<dbReference type="Gene3D" id="3.50.50.60">
    <property type="entry name" value="FAD/NAD(P)-binding domain"/>
    <property type="match status" value="2"/>
</dbReference>
<evidence type="ECO:0000259" key="18">
    <source>
        <dbReference type="Pfam" id="PF07992"/>
    </source>
</evidence>
<evidence type="ECO:0000259" key="17">
    <source>
        <dbReference type="Pfam" id="PF02852"/>
    </source>
</evidence>
<dbReference type="InterPro" id="IPR036188">
    <property type="entry name" value="FAD/NAD-bd_sf"/>
</dbReference>
<dbReference type="KEGG" id="emt:CPZ25_008585"/>
<dbReference type="PROSITE" id="PS00076">
    <property type="entry name" value="PYRIDINE_REDOX_1"/>
    <property type="match status" value="1"/>
</dbReference>
<dbReference type="InterPro" id="IPR004099">
    <property type="entry name" value="Pyr_nucl-diS_OxRdtase_dimer"/>
</dbReference>
<feature type="binding site" evidence="14">
    <location>
        <begin position="184"/>
        <end position="191"/>
    </location>
    <ligand>
        <name>NAD(+)</name>
        <dbReference type="ChEBI" id="CHEBI:57540"/>
    </ligand>
</feature>
<evidence type="ECO:0000256" key="13">
    <source>
        <dbReference type="PIRSR" id="PIRSR000350-2"/>
    </source>
</evidence>
<evidence type="ECO:0000313" key="20">
    <source>
        <dbReference type="Proteomes" id="UP000218387"/>
    </source>
</evidence>
<dbReference type="Gene3D" id="3.30.390.30">
    <property type="match status" value="1"/>
</dbReference>
<feature type="domain" description="Pyridine nucleotide-disulphide oxidoreductase dimerisation" evidence="17">
    <location>
        <begin position="350"/>
        <end position="458"/>
    </location>
</feature>
<dbReference type="InterPro" id="IPR050151">
    <property type="entry name" value="Class-I_Pyr_Nuc-Dis_Oxidored"/>
</dbReference>
<keyword evidence="14" id="KW-0547">Nucleotide-binding</keyword>
<comment type="catalytic activity">
    <reaction evidence="12 16">
        <text>N(6)-[(R)-dihydrolipoyl]-L-lysyl-[protein] + NAD(+) = N(6)-[(R)-lipoyl]-L-lysyl-[protein] + NADH + H(+)</text>
        <dbReference type="Rhea" id="RHEA:15045"/>
        <dbReference type="Rhea" id="RHEA-COMP:10474"/>
        <dbReference type="Rhea" id="RHEA-COMP:10475"/>
        <dbReference type="ChEBI" id="CHEBI:15378"/>
        <dbReference type="ChEBI" id="CHEBI:57540"/>
        <dbReference type="ChEBI" id="CHEBI:57945"/>
        <dbReference type="ChEBI" id="CHEBI:83099"/>
        <dbReference type="ChEBI" id="CHEBI:83100"/>
        <dbReference type="EC" id="1.8.1.4"/>
    </reaction>
</comment>
<dbReference type="PANTHER" id="PTHR22912">
    <property type="entry name" value="DISULFIDE OXIDOREDUCTASE"/>
    <property type="match status" value="1"/>
</dbReference>
<dbReference type="SUPFAM" id="SSF51905">
    <property type="entry name" value="FAD/NAD(P)-binding domain"/>
    <property type="match status" value="1"/>
</dbReference>
<dbReference type="NCBIfam" id="TIGR01350">
    <property type="entry name" value="lipoamide_DH"/>
    <property type="match status" value="1"/>
</dbReference>
<keyword evidence="7 14" id="KW-0274">FAD</keyword>
<comment type="cofactor">
    <cofactor evidence="14 16">
        <name>FAD</name>
        <dbReference type="ChEBI" id="CHEBI:57692"/>
    </cofactor>
    <text evidence="14 16">Binds 1 FAD per subunit.</text>
</comment>
<dbReference type="PRINTS" id="PR00411">
    <property type="entry name" value="PNDRDTASEI"/>
</dbReference>
<evidence type="ECO:0000256" key="9">
    <source>
        <dbReference type="ARBA" id="ARBA00023027"/>
    </source>
</evidence>
<feature type="disulfide bond" description="Redox-active" evidence="15">
    <location>
        <begin position="47"/>
        <end position="52"/>
    </location>
</feature>
<keyword evidence="9 14" id="KW-0520">NAD</keyword>
<dbReference type="FunFam" id="3.30.390.30:FF:000001">
    <property type="entry name" value="Dihydrolipoyl dehydrogenase"/>
    <property type="match status" value="1"/>
</dbReference>
<evidence type="ECO:0000256" key="11">
    <source>
        <dbReference type="ARBA" id="ARBA00023284"/>
    </source>
</evidence>
<dbReference type="PIRSF" id="PIRSF000350">
    <property type="entry name" value="Mercury_reductase_MerA"/>
    <property type="match status" value="1"/>
</dbReference>
<evidence type="ECO:0000256" key="1">
    <source>
        <dbReference type="ARBA" id="ARBA00004496"/>
    </source>
</evidence>
<accession>A0A4P9C7H3</accession>
<evidence type="ECO:0000256" key="16">
    <source>
        <dbReference type="RuleBase" id="RU003692"/>
    </source>
</evidence>
<reference evidence="19 20" key="1">
    <citation type="submission" date="2018-05" db="EMBL/GenBank/DDBJ databases">
        <title>Genome comparison of Eubacterium sp.</title>
        <authorList>
            <person name="Feng Y."/>
            <person name="Sanchez-Andrea I."/>
            <person name="Stams A.J.M."/>
            <person name="De Vos W.M."/>
        </authorList>
    </citation>
    <scope>NUCLEOTIDE SEQUENCE [LARGE SCALE GENOMIC DNA]</scope>
    <source>
        <strain evidence="19 20">YI</strain>
    </source>
</reference>
<evidence type="ECO:0000256" key="12">
    <source>
        <dbReference type="ARBA" id="ARBA00049187"/>
    </source>
</evidence>
<comment type="similarity">
    <text evidence="2 16">Belongs to the class-I pyridine nucleotide-disulfide oxidoreductase family.</text>
</comment>
<dbReference type="InterPro" id="IPR012999">
    <property type="entry name" value="Pyr_OxRdtase_I_AS"/>
</dbReference>
<dbReference type="GO" id="GO:0004148">
    <property type="term" value="F:dihydrolipoyl dehydrogenase (NADH) activity"/>
    <property type="evidence" value="ECO:0007669"/>
    <property type="project" value="UniProtKB-EC"/>
</dbReference>
<sequence>MSESKEFKHYDLVVLGGGFGGYTAAIRAAQLGKKAAVIEEDRLGGTCLNVGCIPTKFMLQNAKIIKACDGAARRGVVMSQPSVNMGQMIKNKDEKVRRLGNGIKMLLKSNGVDVYQGTGEVFPDYSAKITDMEGSEEIIGWEKLIIATGSNPAIPDLFKDIPGLLTNREALNLPYLPKELIIVGGGVVGCEFATIFSIFGTKVTMLQNGSTLINGFDKEGTACVEESLVKNGVTIHYNAFVRDIYKDSASNFHLEVEMRNEEQPKSFCCADVLMATGRCANLKGLDSLNLELDRGWVDVNDYLETSVPDVYAIGDVTAKSHLAHGASAMAMRAVENMFGGRPAKMNYSLIPSCVYTLPEVASVGMREEAAREAYSNVRVGSFPMSASGRALIRDENQGFVKVITEDKYGEILGIHVAGPGATELITQAETIMALEGTIEDMCRIIYPHPTISEALFEAAMDTFGMSIHLPKKEA</sequence>
<dbReference type="InterPro" id="IPR006258">
    <property type="entry name" value="Lipoamide_DH"/>
</dbReference>
<dbReference type="PANTHER" id="PTHR22912:SF217">
    <property type="entry name" value="DIHYDROLIPOYL DEHYDROGENASE"/>
    <property type="match status" value="1"/>
</dbReference>
<keyword evidence="20" id="KW-1185">Reference proteome</keyword>
<feature type="binding site" evidence="14">
    <location>
        <begin position="148"/>
        <end position="150"/>
    </location>
    <ligand>
        <name>FAD</name>
        <dbReference type="ChEBI" id="CHEBI:57692"/>
    </ligand>
</feature>
<evidence type="ECO:0000256" key="2">
    <source>
        <dbReference type="ARBA" id="ARBA00007532"/>
    </source>
</evidence>
<dbReference type="EC" id="1.8.1.4" evidence="3 16"/>
<dbReference type="GO" id="GO:0050660">
    <property type="term" value="F:flavin adenine dinucleotide binding"/>
    <property type="evidence" value="ECO:0007669"/>
    <property type="project" value="InterPro"/>
</dbReference>
<name>A0A4P9C7H3_EUBML</name>
<feature type="binding site" evidence="14">
    <location>
        <position position="315"/>
    </location>
    <ligand>
        <name>FAD</name>
        <dbReference type="ChEBI" id="CHEBI:57692"/>
    </ligand>
</feature>
<dbReference type="GO" id="GO:0006103">
    <property type="term" value="P:2-oxoglutarate metabolic process"/>
    <property type="evidence" value="ECO:0007669"/>
    <property type="project" value="TreeGrafter"/>
</dbReference>
<dbReference type="InterPro" id="IPR001100">
    <property type="entry name" value="Pyr_nuc-diS_OxRdtase"/>
</dbReference>
<feature type="binding site" evidence="14">
    <location>
        <position position="277"/>
    </location>
    <ligand>
        <name>NAD(+)</name>
        <dbReference type="ChEBI" id="CHEBI:57540"/>
    </ligand>
</feature>
<keyword evidence="5" id="KW-0963">Cytoplasm</keyword>
<keyword evidence="10" id="KW-1015">Disulfide bond</keyword>
<keyword evidence="11 16" id="KW-0676">Redox-active center</keyword>
<dbReference type="InterPro" id="IPR016156">
    <property type="entry name" value="FAD/NAD-linked_Rdtase_dimer_sf"/>
</dbReference>
<evidence type="ECO:0000313" key="19">
    <source>
        <dbReference type="EMBL" id="QCT71383.1"/>
    </source>
</evidence>
<comment type="miscellaneous">
    <text evidence="16">The active site is a redox-active disulfide bond.</text>
</comment>
<dbReference type="GO" id="GO:0005737">
    <property type="term" value="C:cytoplasm"/>
    <property type="evidence" value="ECO:0007669"/>
    <property type="project" value="UniProtKB-SubCell"/>
</dbReference>
<evidence type="ECO:0000256" key="14">
    <source>
        <dbReference type="PIRSR" id="PIRSR000350-3"/>
    </source>
</evidence>
<evidence type="ECO:0000256" key="5">
    <source>
        <dbReference type="ARBA" id="ARBA00022490"/>
    </source>
</evidence>
<evidence type="ECO:0000256" key="7">
    <source>
        <dbReference type="ARBA" id="ARBA00022827"/>
    </source>
</evidence>
<comment type="subcellular location">
    <subcellularLocation>
        <location evidence="1">Cytoplasm</location>
    </subcellularLocation>
</comment>
<gene>
    <name evidence="19" type="primary">lpdA</name>
    <name evidence="19" type="ORF">CPZ25_008585</name>
</gene>
<evidence type="ECO:0000256" key="3">
    <source>
        <dbReference type="ARBA" id="ARBA00012608"/>
    </source>
</evidence>
<keyword evidence="6 16" id="KW-0285">Flavoprotein</keyword>
<protein>
    <recommendedName>
        <fullName evidence="4 16">Dihydrolipoyl dehydrogenase</fullName>
        <ecNumber evidence="3 16">1.8.1.4</ecNumber>
    </recommendedName>
</protein>
<evidence type="ECO:0000256" key="8">
    <source>
        <dbReference type="ARBA" id="ARBA00023002"/>
    </source>
</evidence>
<feature type="binding site" evidence="14">
    <location>
        <position position="119"/>
    </location>
    <ligand>
        <name>FAD</name>
        <dbReference type="ChEBI" id="CHEBI:57692"/>
    </ligand>
</feature>
<dbReference type="SUPFAM" id="SSF55424">
    <property type="entry name" value="FAD/NAD-linked reductases, dimerisation (C-terminal) domain"/>
    <property type="match status" value="1"/>
</dbReference>
<feature type="domain" description="FAD/NAD(P)-binding" evidence="18">
    <location>
        <begin position="10"/>
        <end position="330"/>
    </location>
</feature>
<keyword evidence="8 16" id="KW-0560">Oxidoreductase</keyword>
<evidence type="ECO:0000256" key="15">
    <source>
        <dbReference type="PIRSR" id="PIRSR000350-4"/>
    </source>
</evidence>
<evidence type="ECO:0000256" key="6">
    <source>
        <dbReference type="ARBA" id="ARBA00022630"/>
    </source>
</evidence>
<feature type="binding site" evidence="14">
    <location>
        <position position="56"/>
    </location>
    <ligand>
        <name>FAD</name>
        <dbReference type="ChEBI" id="CHEBI:57692"/>
    </ligand>
</feature>
<dbReference type="EMBL" id="CP029487">
    <property type="protein sequence ID" value="QCT71383.1"/>
    <property type="molecule type" value="Genomic_DNA"/>
</dbReference>
<evidence type="ECO:0000256" key="4">
    <source>
        <dbReference type="ARBA" id="ARBA00016961"/>
    </source>
</evidence>
<dbReference type="RefSeq" id="WP_058693676.1">
    <property type="nucleotide sequence ID" value="NZ_CABJDW020000016.1"/>
</dbReference>
<dbReference type="Pfam" id="PF02852">
    <property type="entry name" value="Pyr_redox_dim"/>
    <property type="match status" value="1"/>
</dbReference>
<dbReference type="PRINTS" id="PR00368">
    <property type="entry name" value="FADPNR"/>
</dbReference>
<feature type="active site" description="Proton acceptor" evidence="13">
    <location>
        <position position="448"/>
    </location>
</feature>